<sequence>MHWWIVWVVLVIAMIATICVGAVYAIRRGLAALHCIAALGDAANERMEAMQEPVQESQREPVSFTQPLHQTAKRYSDAYAKVIARQDRKREQHEAVWRQWRTFNE</sequence>
<comment type="caution">
    <text evidence="2">The sequence shown here is derived from an EMBL/GenBank/DDBJ whole genome shotgun (WGS) entry which is preliminary data.</text>
</comment>
<proteinExistence type="predicted"/>
<evidence type="ECO:0000313" key="2">
    <source>
        <dbReference type="EMBL" id="KFI49202.1"/>
    </source>
</evidence>
<gene>
    <name evidence="2" type="ORF">BBOU_0065</name>
</gene>
<keyword evidence="1" id="KW-0472">Membrane</keyword>
<keyword evidence="1" id="KW-0812">Transmembrane</keyword>
<dbReference type="AlphaFoldDB" id="A0A086ZRQ2"/>
<keyword evidence="3" id="KW-1185">Reference proteome</keyword>
<evidence type="ECO:0000313" key="3">
    <source>
        <dbReference type="Proteomes" id="UP000029093"/>
    </source>
</evidence>
<reference evidence="2 3" key="1">
    <citation type="submission" date="2014-03" db="EMBL/GenBank/DDBJ databases">
        <title>Genomics of Bifidobacteria.</title>
        <authorList>
            <person name="Ventura M."/>
            <person name="Milani C."/>
            <person name="Lugli G.A."/>
        </authorList>
    </citation>
    <scope>NUCLEOTIDE SEQUENCE [LARGE SCALE GENOMIC DNA]</scope>
    <source>
        <strain evidence="2 3">LMG 10736</strain>
    </source>
</reference>
<organism evidence="2 3">
    <name type="scientific">Bifidobacterium boum</name>
    <dbReference type="NCBI Taxonomy" id="78343"/>
    <lineage>
        <taxon>Bacteria</taxon>
        <taxon>Bacillati</taxon>
        <taxon>Actinomycetota</taxon>
        <taxon>Actinomycetes</taxon>
        <taxon>Bifidobacteriales</taxon>
        <taxon>Bifidobacteriaceae</taxon>
        <taxon>Bifidobacterium</taxon>
    </lineage>
</organism>
<keyword evidence="1" id="KW-1133">Transmembrane helix</keyword>
<name>A0A086ZRQ2_9BIFI</name>
<protein>
    <submittedName>
        <fullName evidence="2">Uncharacterized protein</fullName>
    </submittedName>
</protein>
<dbReference type="Proteomes" id="UP000029093">
    <property type="component" value="Unassembled WGS sequence"/>
</dbReference>
<feature type="transmembrane region" description="Helical" evidence="1">
    <location>
        <begin position="6"/>
        <end position="26"/>
    </location>
</feature>
<dbReference type="EMBL" id="JGYQ01000002">
    <property type="protein sequence ID" value="KFI49202.1"/>
    <property type="molecule type" value="Genomic_DNA"/>
</dbReference>
<evidence type="ECO:0000256" key="1">
    <source>
        <dbReference type="SAM" id="Phobius"/>
    </source>
</evidence>
<accession>A0A086ZRQ2</accession>